<proteinExistence type="predicted"/>
<dbReference type="Proteomes" id="UP001199424">
    <property type="component" value="Unassembled WGS sequence"/>
</dbReference>
<name>A0AAE3DER7_9FIRM</name>
<dbReference type="SUPFAM" id="SSF55729">
    <property type="entry name" value="Acyl-CoA N-acyltransferases (Nat)"/>
    <property type="match status" value="1"/>
</dbReference>
<accession>A0AAE3DER7</accession>
<gene>
    <name evidence="2" type="ORF">LKD31_01250</name>
</gene>
<protein>
    <submittedName>
        <fullName evidence="2">GNAT family N-acetyltransferase</fullName>
    </submittedName>
</protein>
<dbReference type="PROSITE" id="PS51186">
    <property type="entry name" value="GNAT"/>
    <property type="match status" value="1"/>
</dbReference>
<sequence>MKIRNAELCDLPYLLEMLENAKASLRALGIDQWQNGYPNETTLREDIQNRICRVVIDDENNILASAAVYVGDEPTYHEIYNGAWQTENKIYGIVHRIMAAKSAKNRGAASFLMTYCAKLSLEAGVTSMRCDTHPGNIIMQHTLEKNGYIRCGIIHLTDGADRFAYEKVLK</sequence>
<comment type="caution">
    <text evidence="2">The sequence shown here is derived from an EMBL/GenBank/DDBJ whole genome shotgun (WGS) entry which is preliminary data.</text>
</comment>
<dbReference type="GO" id="GO:0016747">
    <property type="term" value="F:acyltransferase activity, transferring groups other than amino-acyl groups"/>
    <property type="evidence" value="ECO:0007669"/>
    <property type="project" value="InterPro"/>
</dbReference>
<dbReference type="InterPro" id="IPR000182">
    <property type="entry name" value="GNAT_dom"/>
</dbReference>
<dbReference type="EMBL" id="JAJEQC010000001">
    <property type="protein sequence ID" value="MCC2135646.1"/>
    <property type="molecule type" value="Genomic_DNA"/>
</dbReference>
<feature type="domain" description="N-acetyltransferase" evidence="1">
    <location>
        <begin position="1"/>
        <end position="170"/>
    </location>
</feature>
<dbReference type="Gene3D" id="3.40.630.30">
    <property type="match status" value="1"/>
</dbReference>
<dbReference type="AlphaFoldDB" id="A0AAE3DER7"/>
<dbReference type="Pfam" id="PF00583">
    <property type="entry name" value="Acetyltransf_1"/>
    <property type="match status" value="1"/>
</dbReference>
<keyword evidence="3" id="KW-1185">Reference proteome</keyword>
<organism evidence="2 3">
    <name type="scientific">Hominenteromicrobium mulieris</name>
    <dbReference type="NCBI Taxonomy" id="2885357"/>
    <lineage>
        <taxon>Bacteria</taxon>
        <taxon>Bacillati</taxon>
        <taxon>Bacillota</taxon>
        <taxon>Clostridia</taxon>
        <taxon>Eubacteriales</taxon>
        <taxon>Oscillospiraceae</taxon>
        <taxon>Hominenteromicrobium</taxon>
    </lineage>
</organism>
<evidence type="ECO:0000313" key="3">
    <source>
        <dbReference type="Proteomes" id="UP001199424"/>
    </source>
</evidence>
<dbReference type="RefSeq" id="WP_308448277.1">
    <property type="nucleotide sequence ID" value="NZ_JAJEQC010000001.1"/>
</dbReference>
<reference evidence="2" key="1">
    <citation type="submission" date="2021-10" db="EMBL/GenBank/DDBJ databases">
        <title>Anaerobic single-cell dispensing facilitates the cultivation of human gut bacteria.</title>
        <authorList>
            <person name="Afrizal A."/>
        </authorList>
    </citation>
    <scope>NUCLEOTIDE SEQUENCE</scope>
    <source>
        <strain evidence="2">CLA-AA-H250</strain>
    </source>
</reference>
<evidence type="ECO:0000259" key="1">
    <source>
        <dbReference type="PROSITE" id="PS51186"/>
    </source>
</evidence>
<dbReference type="InterPro" id="IPR016181">
    <property type="entry name" value="Acyl_CoA_acyltransferase"/>
</dbReference>
<evidence type="ECO:0000313" key="2">
    <source>
        <dbReference type="EMBL" id="MCC2135646.1"/>
    </source>
</evidence>